<proteinExistence type="predicted"/>
<keyword evidence="2" id="KW-1185">Reference proteome</keyword>
<organism evidence="1 2">
    <name type="scientific">Gymnopus androsaceus JB14</name>
    <dbReference type="NCBI Taxonomy" id="1447944"/>
    <lineage>
        <taxon>Eukaryota</taxon>
        <taxon>Fungi</taxon>
        <taxon>Dikarya</taxon>
        <taxon>Basidiomycota</taxon>
        <taxon>Agaricomycotina</taxon>
        <taxon>Agaricomycetes</taxon>
        <taxon>Agaricomycetidae</taxon>
        <taxon>Agaricales</taxon>
        <taxon>Marasmiineae</taxon>
        <taxon>Omphalotaceae</taxon>
        <taxon>Gymnopus</taxon>
    </lineage>
</organism>
<dbReference type="OrthoDB" id="3067660at2759"/>
<dbReference type="EMBL" id="ML770738">
    <property type="protein sequence ID" value="KAE9383054.1"/>
    <property type="molecule type" value="Genomic_DNA"/>
</dbReference>
<evidence type="ECO:0000313" key="2">
    <source>
        <dbReference type="Proteomes" id="UP000799118"/>
    </source>
</evidence>
<dbReference type="InterPro" id="IPR036691">
    <property type="entry name" value="Endo/exonu/phosph_ase_sf"/>
</dbReference>
<evidence type="ECO:0000313" key="1">
    <source>
        <dbReference type="EMBL" id="KAE9383054.1"/>
    </source>
</evidence>
<dbReference type="Gene3D" id="3.60.10.10">
    <property type="entry name" value="Endonuclease/exonuclease/phosphatase"/>
    <property type="match status" value="1"/>
</dbReference>
<accession>A0A6A4GC34</accession>
<gene>
    <name evidence="1" type="ORF">BT96DRAFT_1041062</name>
</gene>
<sequence>MFPDKKNFTFMQDATGSQSRIDRIYVTDPILETAREWNTRTSGIPNADHDLVSVQITSENAPLTARGRWRFPEYVVKDKDFLDYAREQGLIAKKELEELNTGHLYAKSPQKIWHTYKQKIIRKGRERARQIVPGLVRKINEARLELDRIANDPLLTDEEKIQQTPEIKKKITQMEQARFNKMQMDLKVKFRLEGETPSRSWSQANKEKKPRDLILALKKPDAVEDEHGVLQGDAYEKESPEMAFIGGEYHNHLQTKDVYPNREEERAAVMQEVLASMNVTTTLEQQESLAAQLTKENVREALRKSKNHTAPGLDGVIYEVWKAIDQQCNEDRKSERESFDIIELMTEVFNDISANGIDEGIGFSDGWMCPLYKKGEKSEIANYRPITLLNTDYKIFTKALAIKL</sequence>
<protein>
    <recommendedName>
        <fullName evidence="3">Endonuclease/exonuclease/phosphatase domain-containing protein</fullName>
    </recommendedName>
</protein>
<dbReference type="PANTHER" id="PTHR19446">
    <property type="entry name" value="REVERSE TRANSCRIPTASES"/>
    <property type="match status" value="1"/>
</dbReference>
<name>A0A6A4GC34_9AGAR</name>
<dbReference type="Proteomes" id="UP000799118">
    <property type="component" value="Unassembled WGS sequence"/>
</dbReference>
<dbReference type="AlphaFoldDB" id="A0A6A4GC34"/>
<feature type="non-terminal residue" evidence="1">
    <location>
        <position position="404"/>
    </location>
</feature>
<evidence type="ECO:0008006" key="3">
    <source>
        <dbReference type="Google" id="ProtNLM"/>
    </source>
</evidence>
<reference evidence="1" key="1">
    <citation type="journal article" date="2019" name="Environ. Microbiol.">
        <title>Fungal ecological strategies reflected in gene transcription - a case study of two litter decomposers.</title>
        <authorList>
            <person name="Barbi F."/>
            <person name="Kohler A."/>
            <person name="Barry K."/>
            <person name="Baskaran P."/>
            <person name="Daum C."/>
            <person name="Fauchery L."/>
            <person name="Ihrmark K."/>
            <person name="Kuo A."/>
            <person name="LaButti K."/>
            <person name="Lipzen A."/>
            <person name="Morin E."/>
            <person name="Grigoriev I.V."/>
            <person name="Henrissat B."/>
            <person name="Lindahl B."/>
            <person name="Martin F."/>
        </authorList>
    </citation>
    <scope>NUCLEOTIDE SEQUENCE</scope>
    <source>
        <strain evidence="1">JB14</strain>
    </source>
</reference>